<sequence length="826" mass="91571">MRDGVIIGTVGTIAPTATEAAVLRALAYHQVFGHPLAASEVWDALDSPGIARAAVAAALDALVDRGIVETRPGLDRYWIAGMDAGIDLPARRAVANQRAADHLPQAEAIGRGLMRFPFIDAVAISGSLSKGVLAETGDYDFFVVTRTGRLWIARSLLMIYARRLPSREWLCTNYVVDRSALVFTRQDPFTATELATLIPVSGHRILADMRRANGWAADHRPNMAPLPVVDEPPLPLARRVAEAVFAGPVGDLADRALLALTRLHLRRRIPHARAIEASGSLVLDRHVFKGHTTEWKYRTLQLHQARLDAVDAQIGVPIDRRTDPGRVLFASAYFYRIDPKQWRIAQPYPPLGTLYAAAVAREAGFAVSLFDAGLARSEYDLLARLEADRPAMVVIHEDGFNYLTKMCLTRMRQAALRMVGLARAFGARVAVASSDATDNAALYLDAGADAVIRGESEATLHDVLDAWRAHRPLDGIAGVTHRPRTAGAEPVIEPPRRVTRDLDELPDPAWDLVDLAPYRAIWMRRHGRFSLNLATTRGCPYSCNWCAKPIYGNRYNSRSPERVVDEIARLIRSTGVEHFWITDDIFGLKPGWVQRFDALVRARGLRFRYTIQSRADLLLRDDTTLDALASSGLETAWIGAESGSQTILDAMDKGISRRQIDQVVPALRVRGIRSALFLQFGYLGETREDIGRTIAMVEDLLPDQIGVSVSYPLPGTVFHDRVRTALGAKTNWTDSDDLDLMFPGTYSPEYYRQLHRYMHHRFGAARAWAVLRGRLPETRRGGRLRGLVGLARNLPRMVLDGTRVKRLEQPRADIPSASQPAGEGRI</sequence>
<evidence type="ECO:0000313" key="10">
    <source>
        <dbReference type="EMBL" id="MEN2989486.1"/>
    </source>
</evidence>
<dbReference type="EMBL" id="JBBKTW010000005">
    <property type="protein sequence ID" value="MEN2989486.1"/>
    <property type="molecule type" value="Genomic_DNA"/>
</dbReference>
<keyword evidence="6" id="KW-0408">Iron</keyword>
<comment type="cofactor">
    <cofactor evidence="1">
        <name>[4Fe-4S] cluster</name>
        <dbReference type="ChEBI" id="CHEBI:49883"/>
    </cofactor>
</comment>
<keyword evidence="11" id="KW-1185">Reference proteome</keyword>
<dbReference type="SFLD" id="SFLDG01082">
    <property type="entry name" value="B12-binding_domain_containing"/>
    <property type="match status" value="1"/>
</dbReference>
<keyword evidence="7" id="KW-0411">Iron-sulfur</keyword>
<dbReference type="Pfam" id="PF04055">
    <property type="entry name" value="Radical_SAM"/>
    <property type="match status" value="1"/>
</dbReference>
<dbReference type="InterPro" id="IPR051198">
    <property type="entry name" value="BchE-like"/>
</dbReference>
<dbReference type="InterPro" id="IPR034466">
    <property type="entry name" value="Methyltransferase_Class_B"/>
</dbReference>
<evidence type="ECO:0000256" key="3">
    <source>
        <dbReference type="ARBA" id="ARBA00022679"/>
    </source>
</evidence>
<dbReference type="SUPFAM" id="SSF102114">
    <property type="entry name" value="Radical SAM enzymes"/>
    <property type="match status" value="1"/>
</dbReference>
<dbReference type="SMART" id="SM00729">
    <property type="entry name" value="Elp3"/>
    <property type="match status" value="1"/>
</dbReference>
<evidence type="ECO:0000256" key="7">
    <source>
        <dbReference type="ARBA" id="ARBA00023014"/>
    </source>
</evidence>
<gene>
    <name evidence="10" type="ORF">WG926_14315</name>
</gene>
<evidence type="ECO:0000256" key="6">
    <source>
        <dbReference type="ARBA" id="ARBA00023004"/>
    </source>
</evidence>
<dbReference type="Proteomes" id="UP001413721">
    <property type="component" value="Unassembled WGS sequence"/>
</dbReference>
<dbReference type="SFLD" id="SFLDS00029">
    <property type="entry name" value="Radical_SAM"/>
    <property type="match status" value="1"/>
</dbReference>
<organism evidence="10 11">
    <name type="scientific">Tistrella arctica</name>
    <dbReference type="NCBI Taxonomy" id="3133430"/>
    <lineage>
        <taxon>Bacteria</taxon>
        <taxon>Pseudomonadati</taxon>
        <taxon>Pseudomonadota</taxon>
        <taxon>Alphaproteobacteria</taxon>
        <taxon>Geminicoccales</taxon>
        <taxon>Geminicoccaceae</taxon>
        <taxon>Tistrella</taxon>
    </lineage>
</organism>
<keyword evidence="5" id="KW-0479">Metal-binding</keyword>
<evidence type="ECO:0000256" key="4">
    <source>
        <dbReference type="ARBA" id="ARBA00022691"/>
    </source>
</evidence>
<reference evidence="10 11" key="1">
    <citation type="submission" date="2024-03" db="EMBL/GenBank/DDBJ databases">
        <title>High-quality draft genome sequencing of Tistrella sp. BH-R2-4.</title>
        <authorList>
            <person name="Dong C."/>
        </authorList>
    </citation>
    <scope>NUCLEOTIDE SEQUENCE [LARGE SCALE GENOMIC DNA]</scope>
    <source>
        <strain evidence="10 11">BH-R2-4</strain>
    </source>
</reference>
<dbReference type="PANTHER" id="PTHR43409">
    <property type="entry name" value="ANAEROBIC MAGNESIUM-PROTOPORPHYRIN IX MONOMETHYL ESTER CYCLASE-RELATED"/>
    <property type="match status" value="1"/>
</dbReference>
<dbReference type="PROSITE" id="PS51918">
    <property type="entry name" value="RADICAL_SAM"/>
    <property type="match status" value="1"/>
</dbReference>
<dbReference type="CDD" id="cd01335">
    <property type="entry name" value="Radical_SAM"/>
    <property type="match status" value="1"/>
</dbReference>
<feature type="domain" description="B12-binding" evidence="8">
    <location>
        <begin position="324"/>
        <end position="474"/>
    </location>
</feature>
<evidence type="ECO:0000259" key="9">
    <source>
        <dbReference type="PROSITE" id="PS51918"/>
    </source>
</evidence>
<evidence type="ECO:0000313" key="11">
    <source>
        <dbReference type="Proteomes" id="UP001413721"/>
    </source>
</evidence>
<dbReference type="InterPro" id="IPR023404">
    <property type="entry name" value="rSAM_horseshoe"/>
</dbReference>
<keyword evidence="4" id="KW-0949">S-adenosyl-L-methionine</keyword>
<name>A0ABU9YL08_9PROT</name>
<dbReference type="InterPro" id="IPR006638">
    <property type="entry name" value="Elp3/MiaA/NifB-like_rSAM"/>
</dbReference>
<accession>A0ABU9YL08</accession>
<evidence type="ECO:0000256" key="5">
    <source>
        <dbReference type="ARBA" id="ARBA00022723"/>
    </source>
</evidence>
<comment type="caution">
    <text evidence="10">The sequence shown here is derived from an EMBL/GenBank/DDBJ whole genome shotgun (WGS) entry which is preliminary data.</text>
</comment>
<keyword evidence="3" id="KW-0808">Transferase</keyword>
<evidence type="ECO:0000256" key="2">
    <source>
        <dbReference type="ARBA" id="ARBA00022603"/>
    </source>
</evidence>
<evidence type="ECO:0000256" key="1">
    <source>
        <dbReference type="ARBA" id="ARBA00001966"/>
    </source>
</evidence>
<dbReference type="SFLD" id="SFLDG01123">
    <property type="entry name" value="methyltransferase_(Class_B)"/>
    <property type="match status" value="1"/>
</dbReference>
<feature type="domain" description="Radical SAM core" evidence="9">
    <location>
        <begin position="525"/>
        <end position="761"/>
    </location>
</feature>
<keyword evidence="2" id="KW-0489">Methyltransferase</keyword>
<dbReference type="InterPro" id="IPR007197">
    <property type="entry name" value="rSAM"/>
</dbReference>
<dbReference type="InterPro" id="IPR006158">
    <property type="entry name" value="Cobalamin-bd"/>
</dbReference>
<protein>
    <submittedName>
        <fullName evidence="10">Radical SAM protein</fullName>
    </submittedName>
</protein>
<dbReference type="Gene3D" id="3.80.30.20">
    <property type="entry name" value="tm_1862 like domain"/>
    <property type="match status" value="1"/>
</dbReference>
<proteinExistence type="predicted"/>
<dbReference type="InterPro" id="IPR058240">
    <property type="entry name" value="rSAM_sf"/>
</dbReference>
<dbReference type="RefSeq" id="WP_345937603.1">
    <property type="nucleotide sequence ID" value="NZ_JBBKTW010000005.1"/>
</dbReference>
<dbReference type="PANTHER" id="PTHR43409:SF7">
    <property type="entry name" value="BLL1977 PROTEIN"/>
    <property type="match status" value="1"/>
</dbReference>
<dbReference type="PROSITE" id="PS51332">
    <property type="entry name" value="B12_BINDING"/>
    <property type="match status" value="1"/>
</dbReference>
<evidence type="ECO:0000259" key="8">
    <source>
        <dbReference type="PROSITE" id="PS51332"/>
    </source>
</evidence>